<proteinExistence type="predicted"/>
<evidence type="ECO:0000313" key="8">
    <source>
        <dbReference type="Proteomes" id="UP000190837"/>
    </source>
</evidence>
<dbReference type="Pfam" id="PF04829">
    <property type="entry name" value="PT-VENN"/>
    <property type="match status" value="1"/>
</dbReference>
<dbReference type="GO" id="GO:0090729">
    <property type="term" value="F:toxin activity"/>
    <property type="evidence" value="ECO:0007669"/>
    <property type="project" value="UniProtKB-KW"/>
</dbReference>
<name>A0A1C3H575_9GAMM</name>
<keyword evidence="3" id="KW-1266">Target cell cytoplasm</keyword>
<evidence type="ECO:0000256" key="3">
    <source>
        <dbReference type="ARBA" id="ARBA00022913"/>
    </source>
</evidence>
<evidence type="ECO:0000256" key="2">
    <source>
        <dbReference type="ARBA" id="ARBA00022656"/>
    </source>
</evidence>
<dbReference type="AlphaFoldDB" id="A0A1C3H575"/>
<comment type="subcellular location">
    <subcellularLocation>
        <location evidence="1">Target cell</location>
        <location evidence="1">Target cell cytoplasm</location>
    </subcellularLocation>
</comment>
<sequence>MVTSAAITGAAEYSVPQLAKLLYGKNIDQLTAAEKNALGQTIGALATGAGAMTGGNSARAYNAGKSAQNAVENNYMASLRDYDKKPKVIQEHTDKLLAAGAMPFEKLDEKYENCNTDKDCQNAVEEEWRKESKKTAILEKELVEKGELELKHLNGYPSIKEQKDESYSSQMVRSANRSKTVLGQREAMSWNSIGKPQEAGEALAIAISRNDDRLGLTERDRERWNVVAASSPGDWMANNKGLATRPLLPPKVEKNPTQIQTSTPKIESVKTDGTSVTTQKIYTDSYGNPIEELVGNGRRGKVTSNAEQASATPNFVLVGKPYLEQSSVIKPGTTVQLNQSQRLTNGEVLPEGSVITTSDNMFKATLPNGTIKKGNVNLIYPQARLNHSIEIGKVIGEYSAIKPGSLNEDMAKTFSGSRYKEVVLDKDTILFRAGTDKIPLGQYFSLEEPLGIMQSRIDKAIPPVWPNGGKSPIDTAFAVKVPAGTKVYIGEVGSQHHAFVGGTQQIIVVKPWEIQGIEIISKRKLK</sequence>
<evidence type="ECO:0000256" key="5">
    <source>
        <dbReference type="SAM" id="MobiDB-lite"/>
    </source>
</evidence>
<keyword evidence="2" id="KW-0800">Toxin</keyword>
<evidence type="ECO:0000313" key="7">
    <source>
        <dbReference type="EMBL" id="SAM66047.1"/>
    </source>
</evidence>
<protein>
    <submittedName>
        <fullName evidence="7">Probable hemagglutinin-related protein</fullName>
    </submittedName>
</protein>
<feature type="compositionally biased region" description="Polar residues" evidence="5">
    <location>
        <begin position="255"/>
        <end position="272"/>
    </location>
</feature>
<evidence type="ECO:0000259" key="6">
    <source>
        <dbReference type="Pfam" id="PF04829"/>
    </source>
</evidence>
<reference evidence="8" key="1">
    <citation type="submission" date="2016-04" db="EMBL/GenBank/DDBJ databases">
        <authorList>
            <person name="Tagini F."/>
        </authorList>
    </citation>
    <scope>NUCLEOTIDE SEQUENCE [LARGE SCALE GENOMIC DNA]</scope>
    <source>
        <strain evidence="8">CHUV0807</strain>
    </source>
</reference>
<dbReference type="Proteomes" id="UP000190837">
    <property type="component" value="Unassembled WGS sequence"/>
</dbReference>
<accession>A0A1C3H575</accession>
<feature type="region of interest" description="Disordered" evidence="5">
    <location>
        <begin position="244"/>
        <end position="272"/>
    </location>
</feature>
<dbReference type="InterPro" id="IPR006914">
    <property type="entry name" value="VENN_dom"/>
</dbReference>
<evidence type="ECO:0000256" key="1">
    <source>
        <dbReference type="ARBA" id="ARBA00004219"/>
    </source>
</evidence>
<organism evidence="7 8">
    <name type="scientific">Cardiobacterium hominis</name>
    <dbReference type="NCBI Taxonomy" id="2718"/>
    <lineage>
        <taxon>Bacteria</taxon>
        <taxon>Pseudomonadati</taxon>
        <taxon>Pseudomonadota</taxon>
        <taxon>Gammaproteobacteria</taxon>
        <taxon>Cardiobacteriales</taxon>
        <taxon>Cardiobacteriaceae</taxon>
        <taxon>Cardiobacterium</taxon>
    </lineage>
</organism>
<keyword evidence="4" id="KW-0843">Virulence</keyword>
<feature type="domain" description="VENN motif-containing" evidence="6">
    <location>
        <begin position="28"/>
        <end position="76"/>
    </location>
</feature>
<dbReference type="EMBL" id="FKLO01000049">
    <property type="protein sequence ID" value="SAM66047.1"/>
    <property type="molecule type" value="Genomic_DNA"/>
</dbReference>
<gene>
    <name evidence="7" type="ORF">CHUV0807_1451</name>
</gene>
<evidence type="ECO:0000256" key="4">
    <source>
        <dbReference type="ARBA" id="ARBA00023026"/>
    </source>
</evidence>